<feature type="region of interest" description="Disordered" evidence="6">
    <location>
        <begin position="381"/>
        <end position="400"/>
    </location>
</feature>
<feature type="region of interest" description="Disordered" evidence="6">
    <location>
        <begin position="627"/>
        <end position="725"/>
    </location>
</feature>
<feature type="compositionally biased region" description="Basic and acidic residues" evidence="6">
    <location>
        <begin position="651"/>
        <end position="691"/>
    </location>
</feature>
<keyword evidence="4" id="KW-0862">Zinc</keyword>
<feature type="compositionally biased region" description="Low complexity" evidence="6">
    <location>
        <begin position="92"/>
        <end position="102"/>
    </location>
</feature>
<feature type="region of interest" description="Disordered" evidence="6">
    <location>
        <begin position="1"/>
        <end position="149"/>
    </location>
</feature>
<feature type="compositionally biased region" description="Basic residues" evidence="6">
    <location>
        <begin position="330"/>
        <end position="342"/>
    </location>
</feature>
<feature type="compositionally biased region" description="Basic and acidic residues" evidence="6">
    <location>
        <begin position="103"/>
        <end position="116"/>
    </location>
</feature>
<evidence type="ECO:0000256" key="4">
    <source>
        <dbReference type="ARBA" id="ARBA00022833"/>
    </source>
</evidence>
<dbReference type="InterPro" id="IPR000690">
    <property type="entry name" value="Matrin/U1-C_Znf_C2H2"/>
</dbReference>
<feature type="region of interest" description="Disordered" evidence="6">
    <location>
        <begin position="184"/>
        <end position="371"/>
    </location>
</feature>
<dbReference type="InterPro" id="IPR003604">
    <property type="entry name" value="Matrin/U1-like-C_Znf_C2H2"/>
</dbReference>
<feature type="compositionally biased region" description="Acidic residues" evidence="6">
    <location>
        <begin position="316"/>
        <end position="326"/>
    </location>
</feature>
<dbReference type="OrthoDB" id="10072641at2759"/>
<name>A0A7K4K8B3_9AVES</name>
<feature type="non-terminal residue" evidence="8">
    <location>
        <position position="1"/>
    </location>
</feature>
<organism evidence="8 9">
    <name type="scientific">Crypturellus soui</name>
    <dbReference type="NCBI Taxonomy" id="458187"/>
    <lineage>
        <taxon>Eukaryota</taxon>
        <taxon>Metazoa</taxon>
        <taxon>Chordata</taxon>
        <taxon>Craniata</taxon>
        <taxon>Vertebrata</taxon>
        <taxon>Euteleostomi</taxon>
        <taxon>Archelosauria</taxon>
        <taxon>Archosauria</taxon>
        <taxon>Dinosauria</taxon>
        <taxon>Saurischia</taxon>
        <taxon>Theropoda</taxon>
        <taxon>Coelurosauria</taxon>
        <taxon>Aves</taxon>
        <taxon>Palaeognathae</taxon>
        <taxon>Tinamiformes</taxon>
        <taxon>Tinamidae</taxon>
        <taxon>Crypturellus</taxon>
    </lineage>
</organism>
<feature type="compositionally biased region" description="Low complexity" evidence="6">
    <location>
        <begin position="27"/>
        <end position="36"/>
    </location>
</feature>
<dbReference type="SMART" id="SM00451">
    <property type="entry name" value="ZnF_U1"/>
    <property type="match status" value="1"/>
</dbReference>
<accession>A0A7K4K8B3</accession>
<evidence type="ECO:0000256" key="6">
    <source>
        <dbReference type="SAM" id="MobiDB-lite"/>
    </source>
</evidence>
<dbReference type="GO" id="GO:0008270">
    <property type="term" value="F:zinc ion binding"/>
    <property type="evidence" value="ECO:0007669"/>
    <property type="project" value="UniProtKB-KW"/>
</dbReference>
<dbReference type="EMBL" id="VWPX01007128">
    <property type="protein sequence ID" value="NWI12595.1"/>
    <property type="molecule type" value="Genomic_DNA"/>
</dbReference>
<keyword evidence="9" id="KW-1185">Reference proteome</keyword>
<dbReference type="SUPFAM" id="SSF57667">
    <property type="entry name" value="beta-beta-alpha zinc fingers"/>
    <property type="match status" value="1"/>
</dbReference>
<comment type="caution">
    <text evidence="8">The sequence shown here is derived from an EMBL/GenBank/DDBJ whole genome shotgun (WGS) entry which is preliminary data.</text>
</comment>
<feature type="domain" description="Matrin-type" evidence="7">
    <location>
        <begin position="733"/>
        <end position="763"/>
    </location>
</feature>
<keyword evidence="5" id="KW-0539">Nucleus</keyword>
<evidence type="ECO:0000256" key="3">
    <source>
        <dbReference type="ARBA" id="ARBA00022771"/>
    </source>
</evidence>
<reference evidence="8 9" key="1">
    <citation type="submission" date="2019-09" db="EMBL/GenBank/DDBJ databases">
        <title>Bird 10,000 Genomes (B10K) Project - Family phase.</title>
        <authorList>
            <person name="Zhang G."/>
        </authorList>
    </citation>
    <scope>NUCLEOTIDE SEQUENCE [LARGE SCALE GENOMIC DNA]</scope>
    <source>
        <strain evidence="8">B10K-MSB-42743</strain>
        <tissue evidence="8">Heart</tissue>
    </source>
</reference>
<evidence type="ECO:0000256" key="5">
    <source>
        <dbReference type="ARBA" id="ARBA00023242"/>
    </source>
</evidence>
<feature type="non-terminal residue" evidence="8">
    <location>
        <position position="781"/>
    </location>
</feature>
<proteinExistence type="predicted"/>
<feature type="compositionally biased region" description="Polar residues" evidence="6">
    <location>
        <begin position="138"/>
        <end position="149"/>
    </location>
</feature>
<comment type="subcellular location">
    <subcellularLocation>
        <location evidence="1">Nucleus</location>
    </subcellularLocation>
</comment>
<dbReference type="Proteomes" id="UP000545332">
    <property type="component" value="Unassembled WGS sequence"/>
</dbReference>
<feature type="region of interest" description="Disordered" evidence="6">
    <location>
        <begin position="554"/>
        <end position="575"/>
    </location>
</feature>
<dbReference type="PROSITE" id="PS00028">
    <property type="entry name" value="ZINC_FINGER_C2H2_1"/>
    <property type="match status" value="1"/>
</dbReference>
<feature type="compositionally biased region" description="Basic and acidic residues" evidence="6">
    <location>
        <begin position="184"/>
        <end position="205"/>
    </location>
</feature>
<keyword evidence="2" id="KW-0479">Metal-binding</keyword>
<feature type="region of interest" description="Disordered" evidence="6">
    <location>
        <begin position="468"/>
        <end position="506"/>
    </location>
</feature>
<evidence type="ECO:0000313" key="8">
    <source>
        <dbReference type="EMBL" id="NWI12595.1"/>
    </source>
</evidence>
<dbReference type="GO" id="GO:0003676">
    <property type="term" value="F:nucleic acid binding"/>
    <property type="evidence" value="ECO:0007669"/>
    <property type="project" value="InterPro"/>
</dbReference>
<dbReference type="InterPro" id="IPR036236">
    <property type="entry name" value="Znf_C2H2_sf"/>
</dbReference>
<feature type="compositionally biased region" description="Basic and acidic residues" evidence="6">
    <location>
        <begin position="482"/>
        <end position="494"/>
    </location>
</feature>
<evidence type="ECO:0000259" key="7">
    <source>
        <dbReference type="PROSITE" id="PS50171"/>
    </source>
</evidence>
<feature type="compositionally biased region" description="Low complexity" evidence="6">
    <location>
        <begin position="384"/>
        <end position="400"/>
    </location>
</feature>
<feature type="compositionally biased region" description="Basic and acidic residues" evidence="6">
    <location>
        <begin position="698"/>
        <end position="713"/>
    </location>
</feature>
<evidence type="ECO:0000313" key="9">
    <source>
        <dbReference type="Proteomes" id="UP000545332"/>
    </source>
</evidence>
<gene>
    <name evidence="8" type="primary">Znf638_1</name>
    <name evidence="8" type="ORF">CRYSOU_R15613</name>
</gene>
<feature type="compositionally biased region" description="Basic and acidic residues" evidence="6">
    <location>
        <begin position="250"/>
        <end position="278"/>
    </location>
</feature>
<dbReference type="GO" id="GO:0005634">
    <property type="term" value="C:nucleus"/>
    <property type="evidence" value="ECO:0007669"/>
    <property type="project" value="UniProtKB-SubCell"/>
</dbReference>
<feature type="compositionally biased region" description="Acidic residues" evidence="6">
    <location>
        <begin position="554"/>
        <end position="564"/>
    </location>
</feature>
<protein>
    <submittedName>
        <fullName evidence="8">ZN638 protein</fullName>
    </submittedName>
</protein>
<dbReference type="PROSITE" id="PS50171">
    <property type="entry name" value="ZF_MATRIN"/>
    <property type="match status" value="1"/>
</dbReference>
<evidence type="ECO:0000256" key="2">
    <source>
        <dbReference type="ARBA" id="ARBA00022723"/>
    </source>
</evidence>
<evidence type="ECO:0000256" key="1">
    <source>
        <dbReference type="ARBA" id="ARBA00004123"/>
    </source>
</evidence>
<keyword evidence="3" id="KW-0863">Zinc-finger</keyword>
<sequence length="781" mass="83148">DAQRSAALGAPESHPAAGAGRTDTELPGTPSGTTTGKKLVPPAAGALGKEPPGAGNEREAEWEEPALRAGAEERPAKPSTEPGTEAERKLESAVAEVGAGAENAEKTPIENSEGRLIKAHQNKGTEPAKAGDTHKAVSLSSSLPVKESPSISKTFLKAVVCLPDISKTMVPLWRNESCRCKGEELKASWKAEPRSEAAAEKRGVTRDAGPPRPGGSRASVSGGSGKAPVTRSAAGAEKGGDGRNPAQPEKVSRAESRASAKQTQDRESRSSSAKRDSGSNKSSVGGSARTSKSGGSSSAKQKEEEELFPFNLDEFVTVDEVIEEAESPVRTRRNPPRGKRRDAPKTNPSEPAPKRRKGKSGPGRAAEGESFVTLDEVGEEEDAAAQLLGAAPPDALPDPQGLVVVDEVTEEEELLAEAVKDPHSLLTLDEISEQEDPAFHKDAPGAACEEPDLKAEPLVTVDEIGEVEELPLNEPADLNPDEAGRQKEDDKDCADFVSSQVPDDPSALVTVDEIQEDNEDAPLVTLDEVDDDEDDFLADFNSLKEELNFVTVDEVGEEDEEEDSFTGKNLGEDEDEDIVAVAGPEEKEIAAIAGTEEEDIVAVAGPEEMEILGGVSPEEEIIAISKSKGKESLAGSSGEVENKTLAAGGQERGKEIPAARKGEAEKQDVSDKVHDGDARKETETASKRQLEGDPPGSGEKEPECKQKRTDSSDVPKTQSAPKDLDFLVPKPGFFCQICSLFYADEISVRNHCRTALHQQNTERFMAKHKEEDSNREERSSR</sequence>
<dbReference type="InterPro" id="IPR013087">
    <property type="entry name" value="Znf_C2H2_type"/>
</dbReference>
<feature type="compositionally biased region" description="Low complexity" evidence="6">
    <location>
        <begin position="279"/>
        <end position="299"/>
    </location>
</feature>
<dbReference type="AlphaFoldDB" id="A0A7K4K8B3"/>